<dbReference type="EMBL" id="ML978282">
    <property type="protein sequence ID" value="KAF2024850.1"/>
    <property type="molecule type" value="Genomic_DNA"/>
</dbReference>
<dbReference type="Proteomes" id="UP000799777">
    <property type="component" value="Unassembled WGS sequence"/>
</dbReference>
<evidence type="ECO:0000313" key="2">
    <source>
        <dbReference type="Proteomes" id="UP000799777"/>
    </source>
</evidence>
<evidence type="ECO:0000313" key="1">
    <source>
        <dbReference type="EMBL" id="KAF2024850.1"/>
    </source>
</evidence>
<gene>
    <name evidence="1" type="ORF">EK21DRAFT_117367</name>
</gene>
<sequence length="285" mass="32584">MASTREISPGFWSKTKSHLPSSSAFSAAKSFIFEPKPYDIIWSAIFKTEEWLECGSAKQAHIVLIGAGLDMLSKPQKDAARPHIVLTVYDRAGDLQYENNLFRSSFRGRYNGPGVYELDQLTITVGKFDVPEILEEDFHHVFSENSQQRLQTKYCYWKDPMKSIRTLDQKDARGVGGPISNASALSPIFLLNLRPPIRRLPSYFRALRGAKVAPEQHIFRLFGGDSFRTGNPPLVKAILGDKSEYGEYTFDGFAFKDKKYEKYEEYERQDEDWAKAAREECELQL</sequence>
<dbReference type="AlphaFoldDB" id="A0A9P4GZI9"/>
<organism evidence="1 2">
    <name type="scientific">Setomelanomma holmii</name>
    <dbReference type="NCBI Taxonomy" id="210430"/>
    <lineage>
        <taxon>Eukaryota</taxon>
        <taxon>Fungi</taxon>
        <taxon>Dikarya</taxon>
        <taxon>Ascomycota</taxon>
        <taxon>Pezizomycotina</taxon>
        <taxon>Dothideomycetes</taxon>
        <taxon>Pleosporomycetidae</taxon>
        <taxon>Pleosporales</taxon>
        <taxon>Pleosporineae</taxon>
        <taxon>Phaeosphaeriaceae</taxon>
        <taxon>Setomelanomma</taxon>
    </lineage>
</organism>
<comment type="caution">
    <text evidence="1">The sequence shown here is derived from an EMBL/GenBank/DDBJ whole genome shotgun (WGS) entry which is preliminary data.</text>
</comment>
<name>A0A9P4GZI9_9PLEO</name>
<accession>A0A9P4GZI9</accession>
<dbReference type="OrthoDB" id="3791769at2759"/>
<reference evidence="1" key="1">
    <citation type="journal article" date="2020" name="Stud. Mycol.">
        <title>101 Dothideomycetes genomes: a test case for predicting lifestyles and emergence of pathogens.</title>
        <authorList>
            <person name="Haridas S."/>
            <person name="Albert R."/>
            <person name="Binder M."/>
            <person name="Bloem J."/>
            <person name="Labutti K."/>
            <person name="Salamov A."/>
            <person name="Andreopoulos B."/>
            <person name="Baker S."/>
            <person name="Barry K."/>
            <person name="Bills G."/>
            <person name="Bluhm B."/>
            <person name="Cannon C."/>
            <person name="Castanera R."/>
            <person name="Culley D."/>
            <person name="Daum C."/>
            <person name="Ezra D."/>
            <person name="Gonzalez J."/>
            <person name="Henrissat B."/>
            <person name="Kuo A."/>
            <person name="Liang C."/>
            <person name="Lipzen A."/>
            <person name="Lutzoni F."/>
            <person name="Magnuson J."/>
            <person name="Mondo S."/>
            <person name="Nolan M."/>
            <person name="Ohm R."/>
            <person name="Pangilinan J."/>
            <person name="Park H.-J."/>
            <person name="Ramirez L."/>
            <person name="Alfaro M."/>
            <person name="Sun H."/>
            <person name="Tritt A."/>
            <person name="Yoshinaga Y."/>
            <person name="Zwiers L.-H."/>
            <person name="Turgeon B."/>
            <person name="Goodwin S."/>
            <person name="Spatafora J."/>
            <person name="Crous P."/>
            <person name="Grigoriev I."/>
        </authorList>
    </citation>
    <scope>NUCLEOTIDE SEQUENCE</scope>
    <source>
        <strain evidence="1">CBS 110217</strain>
    </source>
</reference>
<proteinExistence type="predicted"/>
<protein>
    <submittedName>
        <fullName evidence="1">Uncharacterized protein</fullName>
    </submittedName>
</protein>
<keyword evidence="2" id="KW-1185">Reference proteome</keyword>